<dbReference type="InterPro" id="IPR051619">
    <property type="entry name" value="TypeII_TA_RNase_PINc/VapC"/>
</dbReference>
<dbReference type="Gene3D" id="3.40.50.1010">
    <property type="entry name" value="5'-nuclease"/>
    <property type="match status" value="1"/>
</dbReference>
<dbReference type="EC" id="3.1.-.-" evidence="6"/>
<keyword evidence="3 6" id="KW-0479">Metal-binding</keyword>
<keyword evidence="2 6" id="KW-0540">Nuclease</keyword>
<evidence type="ECO:0000259" key="7">
    <source>
        <dbReference type="Pfam" id="PF01850"/>
    </source>
</evidence>
<dbReference type="InterPro" id="IPR002716">
    <property type="entry name" value="PIN_dom"/>
</dbReference>
<feature type="domain" description="PIN" evidence="7">
    <location>
        <begin position="4"/>
        <end position="121"/>
    </location>
</feature>
<name>A0ABX7PH68_9ACTN</name>
<gene>
    <name evidence="6" type="primary">vapC</name>
    <name evidence="8" type="ORF">CFH99_05820</name>
</gene>
<dbReference type="InterPro" id="IPR022907">
    <property type="entry name" value="VapC_family"/>
</dbReference>
<dbReference type="CDD" id="cd09873">
    <property type="entry name" value="PIN_Pae0151-like"/>
    <property type="match status" value="1"/>
</dbReference>
<evidence type="ECO:0000256" key="5">
    <source>
        <dbReference type="ARBA" id="ARBA00022842"/>
    </source>
</evidence>
<comment type="cofactor">
    <cofactor evidence="6">
        <name>Mg(2+)</name>
        <dbReference type="ChEBI" id="CHEBI:18420"/>
    </cofactor>
</comment>
<comment type="similarity">
    <text evidence="6">Belongs to the PINc/VapC protein family.</text>
</comment>
<dbReference type="PANTHER" id="PTHR35901:SF1">
    <property type="entry name" value="EXONUCLEASE VAPC9"/>
    <property type="match status" value="1"/>
</dbReference>
<sequence>MTVVADASVVSALLMGQGLESDWARSQLAGVRMVAPHLMPVEVMSLMRRAVSAGQFSAHEAVMAVQDLGMLSVEYHEPVPVLERIWELRANVTAYDATYVALAEVLDAPLVTLDRRLARASGPRCAFVTP</sequence>
<protein>
    <recommendedName>
        <fullName evidence="6">Ribonuclease VapC</fullName>
        <shortName evidence="6">RNase VapC</shortName>
        <ecNumber evidence="6">3.1.-.-</ecNumber>
    </recommendedName>
    <alternativeName>
        <fullName evidence="6">Toxin VapC</fullName>
    </alternativeName>
</protein>
<evidence type="ECO:0000256" key="6">
    <source>
        <dbReference type="HAMAP-Rule" id="MF_00265"/>
    </source>
</evidence>
<evidence type="ECO:0000313" key="8">
    <source>
        <dbReference type="EMBL" id="QSR25137.1"/>
    </source>
</evidence>
<keyword evidence="5 6" id="KW-0460">Magnesium</keyword>
<keyword evidence="1 6" id="KW-1277">Toxin-antitoxin system</keyword>
<evidence type="ECO:0000256" key="1">
    <source>
        <dbReference type="ARBA" id="ARBA00022649"/>
    </source>
</evidence>
<evidence type="ECO:0000256" key="4">
    <source>
        <dbReference type="ARBA" id="ARBA00022801"/>
    </source>
</evidence>
<proteinExistence type="inferred from homology"/>
<keyword evidence="6" id="KW-0800">Toxin</keyword>
<dbReference type="InterPro" id="IPR044153">
    <property type="entry name" value="PIN_Pae0151-like"/>
</dbReference>
<dbReference type="InterPro" id="IPR029060">
    <property type="entry name" value="PIN-like_dom_sf"/>
</dbReference>
<dbReference type="Pfam" id="PF01850">
    <property type="entry name" value="PIN"/>
    <property type="match status" value="1"/>
</dbReference>
<comment type="function">
    <text evidence="6">Toxic component of a toxin-antitoxin (TA) system. An RNase.</text>
</comment>
<feature type="binding site" evidence="6">
    <location>
        <position position="6"/>
    </location>
    <ligand>
        <name>Mg(2+)</name>
        <dbReference type="ChEBI" id="CHEBI:18420"/>
    </ligand>
</feature>
<dbReference type="HAMAP" id="MF_00265">
    <property type="entry name" value="VapC_Nob1"/>
    <property type="match status" value="1"/>
</dbReference>
<evidence type="ECO:0000256" key="2">
    <source>
        <dbReference type="ARBA" id="ARBA00022722"/>
    </source>
</evidence>
<evidence type="ECO:0000256" key="3">
    <source>
        <dbReference type="ARBA" id="ARBA00022723"/>
    </source>
</evidence>
<dbReference type="RefSeq" id="WP_207009255.1">
    <property type="nucleotide sequence ID" value="NZ_CP022295.1"/>
</dbReference>
<dbReference type="PANTHER" id="PTHR35901">
    <property type="entry name" value="RIBONUCLEASE VAPC3"/>
    <property type="match status" value="1"/>
</dbReference>
<dbReference type="Proteomes" id="UP000662818">
    <property type="component" value="Chromosome"/>
</dbReference>
<reference evidence="8 9" key="1">
    <citation type="submission" date="2017-06" db="EMBL/GenBank/DDBJ databases">
        <title>Complete Genome Sequence of the Soil Carbazole-Degrading Bacterium Nocardioides aromaticivorans IC177.</title>
        <authorList>
            <person name="Vejarano F."/>
            <person name="Suzuki-Minakuchi C."/>
            <person name="Ohtsubo Y."/>
            <person name="Tsuda M."/>
            <person name="Okada K."/>
            <person name="Nojiri H."/>
        </authorList>
    </citation>
    <scope>NUCLEOTIDE SEQUENCE [LARGE SCALE GENOMIC DNA]</scope>
    <source>
        <strain evidence="8 9">IC177</strain>
    </source>
</reference>
<keyword evidence="4 6" id="KW-0378">Hydrolase</keyword>
<keyword evidence="9" id="KW-1185">Reference proteome</keyword>
<organism evidence="8 9">
    <name type="scientific">Nocardioides aromaticivorans</name>
    <dbReference type="NCBI Taxonomy" id="200618"/>
    <lineage>
        <taxon>Bacteria</taxon>
        <taxon>Bacillati</taxon>
        <taxon>Actinomycetota</taxon>
        <taxon>Actinomycetes</taxon>
        <taxon>Propionibacteriales</taxon>
        <taxon>Nocardioidaceae</taxon>
        <taxon>Nocardioides</taxon>
    </lineage>
</organism>
<dbReference type="SUPFAM" id="SSF88723">
    <property type="entry name" value="PIN domain-like"/>
    <property type="match status" value="1"/>
</dbReference>
<accession>A0ABX7PH68</accession>
<dbReference type="EMBL" id="CP022295">
    <property type="protein sequence ID" value="QSR25137.1"/>
    <property type="molecule type" value="Genomic_DNA"/>
</dbReference>
<feature type="binding site" evidence="6">
    <location>
        <position position="96"/>
    </location>
    <ligand>
        <name>Mg(2+)</name>
        <dbReference type="ChEBI" id="CHEBI:18420"/>
    </ligand>
</feature>
<evidence type="ECO:0000313" key="9">
    <source>
        <dbReference type="Proteomes" id="UP000662818"/>
    </source>
</evidence>